<keyword evidence="4" id="KW-0574">Periplasm</keyword>
<evidence type="ECO:0000313" key="7">
    <source>
        <dbReference type="EMBL" id="RCJ41039.1"/>
    </source>
</evidence>
<feature type="region of interest" description="Disordered" evidence="5">
    <location>
        <begin position="27"/>
        <end position="70"/>
    </location>
</feature>
<evidence type="ECO:0000256" key="5">
    <source>
        <dbReference type="SAM" id="MobiDB-lite"/>
    </source>
</evidence>
<feature type="chain" id="PRO_5017059317" description="P pilus assembly/Cpx signaling pathway, periplasmic inhibitor/zinc-resistance associated protein" evidence="6">
    <location>
        <begin position="22"/>
        <end position="147"/>
    </location>
</feature>
<evidence type="ECO:0000256" key="1">
    <source>
        <dbReference type="ARBA" id="ARBA00004418"/>
    </source>
</evidence>
<feature type="signal peptide" evidence="6">
    <location>
        <begin position="1"/>
        <end position="21"/>
    </location>
</feature>
<feature type="compositionally biased region" description="Low complexity" evidence="5">
    <location>
        <begin position="31"/>
        <end position="47"/>
    </location>
</feature>
<comment type="similarity">
    <text evidence="2">Belongs to the CpxP/Spy family.</text>
</comment>
<comment type="subcellular location">
    <subcellularLocation>
        <location evidence="1">Periplasm</location>
    </subcellularLocation>
</comment>
<keyword evidence="3 6" id="KW-0732">Signal</keyword>
<dbReference type="PROSITE" id="PS51257">
    <property type="entry name" value="PROKAR_LIPOPROTEIN"/>
    <property type="match status" value="1"/>
</dbReference>
<evidence type="ECO:0000313" key="8">
    <source>
        <dbReference type="Proteomes" id="UP000252107"/>
    </source>
</evidence>
<keyword evidence="8" id="KW-1185">Reference proteome</keyword>
<dbReference type="InterPro" id="IPR012899">
    <property type="entry name" value="LTXXQ"/>
</dbReference>
<dbReference type="GO" id="GO:0051082">
    <property type="term" value="F:unfolded protein binding"/>
    <property type="evidence" value="ECO:0007669"/>
    <property type="project" value="TreeGrafter"/>
</dbReference>
<dbReference type="InterPro" id="IPR052211">
    <property type="entry name" value="Cpx_auxiliary_protein"/>
</dbReference>
<organism evidence="7 8">
    <name type="scientific">Nostoc minutum NIES-26</name>
    <dbReference type="NCBI Taxonomy" id="1844469"/>
    <lineage>
        <taxon>Bacteria</taxon>
        <taxon>Bacillati</taxon>
        <taxon>Cyanobacteriota</taxon>
        <taxon>Cyanophyceae</taxon>
        <taxon>Nostocales</taxon>
        <taxon>Nostocaceae</taxon>
        <taxon>Nostoc</taxon>
    </lineage>
</organism>
<evidence type="ECO:0000256" key="4">
    <source>
        <dbReference type="ARBA" id="ARBA00022764"/>
    </source>
</evidence>
<protein>
    <recommendedName>
        <fullName evidence="9">P pilus assembly/Cpx signaling pathway, periplasmic inhibitor/zinc-resistance associated protein</fullName>
    </recommendedName>
</protein>
<dbReference type="EMBL" id="LXQD01000028">
    <property type="protein sequence ID" value="RCJ41039.1"/>
    <property type="molecule type" value="Genomic_DNA"/>
</dbReference>
<feature type="compositionally biased region" description="Polar residues" evidence="5">
    <location>
        <begin position="59"/>
        <end position="70"/>
    </location>
</feature>
<evidence type="ECO:0000256" key="3">
    <source>
        <dbReference type="ARBA" id="ARBA00022729"/>
    </source>
</evidence>
<dbReference type="AlphaFoldDB" id="A0A367RYJ5"/>
<dbReference type="Pfam" id="PF07813">
    <property type="entry name" value="LTXXQ"/>
    <property type="match status" value="1"/>
</dbReference>
<dbReference type="GO" id="GO:0030288">
    <property type="term" value="C:outer membrane-bounded periplasmic space"/>
    <property type="evidence" value="ECO:0007669"/>
    <property type="project" value="TreeGrafter"/>
</dbReference>
<accession>A0A367RYJ5</accession>
<evidence type="ECO:0000256" key="2">
    <source>
        <dbReference type="ARBA" id="ARBA00008441"/>
    </source>
</evidence>
<evidence type="ECO:0000256" key="6">
    <source>
        <dbReference type="SAM" id="SignalP"/>
    </source>
</evidence>
<name>A0A367RYJ5_9NOSO</name>
<dbReference type="Proteomes" id="UP000252107">
    <property type="component" value="Unassembled WGS sequence"/>
</dbReference>
<reference evidence="7" key="1">
    <citation type="submission" date="2016-04" db="EMBL/GenBank/DDBJ databases">
        <authorList>
            <person name="Tabuchi Yagui T.R."/>
        </authorList>
    </citation>
    <scope>NUCLEOTIDE SEQUENCE [LARGE SCALE GENOMIC DNA]</scope>
    <source>
        <strain evidence="7">NIES-26</strain>
    </source>
</reference>
<comment type="caution">
    <text evidence="7">The sequence shown here is derived from an EMBL/GenBank/DDBJ whole genome shotgun (WGS) entry which is preliminary data.</text>
</comment>
<evidence type="ECO:0008006" key="9">
    <source>
        <dbReference type="Google" id="ProtNLM"/>
    </source>
</evidence>
<gene>
    <name evidence="7" type="ORF">A6770_36520</name>
</gene>
<feature type="region of interest" description="Disordered" evidence="5">
    <location>
        <begin position="92"/>
        <end position="113"/>
    </location>
</feature>
<dbReference type="PANTHER" id="PTHR38102">
    <property type="entry name" value="PERIPLASMIC CHAPERONE SPY"/>
    <property type="match status" value="1"/>
</dbReference>
<sequence length="147" mass="16056">MKYKFNLKLLLGAATIAIFTAGCQLSSPTGASAPSTDDAANSSSATTEVAQAPGKRSDINLTDNQKAQMKQIREQTQAKILALLSAEQQEKFKAANKDGRGSPVRSLRSLDLSADQKQKVQEILSDQRQQMQAILTPEQQAKMKRHR</sequence>
<dbReference type="PANTHER" id="PTHR38102:SF1">
    <property type="entry name" value="PERIPLASMIC CHAPERONE SPY"/>
    <property type="match status" value="1"/>
</dbReference>
<proteinExistence type="inferred from homology"/>